<dbReference type="RefSeq" id="WP_306997860.1">
    <property type="nucleotide sequence ID" value="NZ_JAUSUT010000001.1"/>
</dbReference>
<protein>
    <submittedName>
        <fullName evidence="1">2-methylfumaryl-CoA isomerase</fullName>
        <ecNumber evidence="1">5.4.1.3</ecNumber>
    </submittedName>
</protein>
<evidence type="ECO:0000313" key="1">
    <source>
        <dbReference type="EMBL" id="MDQ0382567.1"/>
    </source>
</evidence>
<dbReference type="Proteomes" id="UP001229651">
    <property type="component" value="Unassembled WGS sequence"/>
</dbReference>
<accession>A0ABU0F6D1</accession>
<organism evidence="1 2">
    <name type="scientific">Amycolatopsis thermophila</name>
    <dbReference type="NCBI Taxonomy" id="206084"/>
    <lineage>
        <taxon>Bacteria</taxon>
        <taxon>Bacillati</taxon>
        <taxon>Actinomycetota</taxon>
        <taxon>Actinomycetes</taxon>
        <taxon>Pseudonocardiales</taxon>
        <taxon>Pseudonocardiaceae</taxon>
        <taxon>Amycolatopsis</taxon>
    </lineage>
</organism>
<dbReference type="PANTHER" id="PTHR48228:SF5">
    <property type="entry name" value="ALPHA-METHYLACYL-COA RACEMASE"/>
    <property type="match status" value="1"/>
</dbReference>
<dbReference type="SUPFAM" id="SSF89796">
    <property type="entry name" value="CoA-transferase family III (CaiB/BaiF)"/>
    <property type="match status" value="1"/>
</dbReference>
<dbReference type="EC" id="5.4.1.3" evidence="1"/>
<dbReference type="GO" id="GO:0016853">
    <property type="term" value="F:isomerase activity"/>
    <property type="evidence" value="ECO:0007669"/>
    <property type="project" value="UniProtKB-KW"/>
</dbReference>
<dbReference type="Pfam" id="PF02515">
    <property type="entry name" value="CoA_transf_3"/>
    <property type="match status" value="1"/>
</dbReference>
<dbReference type="InterPro" id="IPR023606">
    <property type="entry name" value="CoA-Trfase_III_dom_1_sf"/>
</dbReference>
<reference evidence="1 2" key="1">
    <citation type="submission" date="2023-07" db="EMBL/GenBank/DDBJ databases">
        <title>Sequencing the genomes of 1000 actinobacteria strains.</title>
        <authorList>
            <person name="Klenk H.-P."/>
        </authorList>
    </citation>
    <scope>NUCLEOTIDE SEQUENCE [LARGE SCALE GENOMIC DNA]</scope>
    <source>
        <strain evidence="1 2">DSM 45805</strain>
    </source>
</reference>
<dbReference type="InterPro" id="IPR050509">
    <property type="entry name" value="CoA-transferase_III"/>
</dbReference>
<dbReference type="PANTHER" id="PTHR48228">
    <property type="entry name" value="SUCCINYL-COA--D-CITRAMALATE COA-TRANSFERASE"/>
    <property type="match status" value="1"/>
</dbReference>
<evidence type="ECO:0000313" key="2">
    <source>
        <dbReference type="Proteomes" id="UP001229651"/>
    </source>
</evidence>
<gene>
    <name evidence="1" type="ORF">FB470_006561</name>
</gene>
<sequence>MSAANPSSTPNPAPLAGLRIVELSSYVATPLCGMTLAQLGADVIRVEPLGGAADRTRLPLAPTGTSLYWTGLNKGKRAIAVNLSAPAGKDLVARLAAERGIVLTNSERVVPPADLRARRPDLIHVLLTGRQDGGSAVDYTVNAECGFPLATGPAGGDSPVNHLLPAWDVAAGLYLAVGLLSAVREHARTGRPQNVRVALEDVALGITGNLGYLAQAQITGEPREPDGNFVYGTFGKDFVTADGIRVMVVALTPRHWRDLVAMTQSAEVIKAIETARSADFDDEGDRYRHRHLLAAVLGDWFATHPYAEVAAALSETRVVWSRFRTFTELAESGLLRDNPLFNELDQPGVGRHLAPGSPLVVGGDRAPAVPAPAVGEHTHELLREEIGLRERDIDRLVREGVIEPPVV</sequence>
<proteinExistence type="predicted"/>
<keyword evidence="2" id="KW-1185">Reference proteome</keyword>
<dbReference type="InterPro" id="IPR044855">
    <property type="entry name" value="CoA-Trfase_III_dom3_sf"/>
</dbReference>
<keyword evidence="1" id="KW-0413">Isomerase</keyword>
<dbReference type="Gene3D" id="3.30.1540.10">
    <property type="entry name" value="formyl-coa transferase, domain 3"/>
    <property type="match status" value="1"/>
</dbReference>
<dbReference type="InterPro" id="IPR003673">
    <property type="entry name" value="CoA-Trfase_fam_III"/>
</dbReference>
<name>A0ABU0F6D1_9PSEU</name>
<dbReference type="Gene3D" id="3.40.50.10540">
    <property type="entry name" value="Crotonobetainyl-coa:carnitine coa-transferase, domain 1"/>
    <property type="match status" value="1"/>
</dbReference>
<dbReference type="EMBL" id="JAUSUT010000001">
    <property type="protein sequence ID" value="MDQ0382567.1"/>
    <property type="molecule type" value="Genomic_DNA"/>
</dbReference>
<comment type="caution">
    <text evidence="1">The sequence shown here is derived from an EMBL/GenBank/DDBJ whole genome shotgun (WGS) entry which is preliminary data.</text>
</comment>